<evidence type="ECO:0000259" key="2">
    <source>
        <dbReference type="SMART" id="SM00563"/>
    </source>
</evidence>
<gene>
    <name evidence="3" type="ORF">SAMN05443668_104226</name>
</gene>
<dbReference type="CDD" id="cd07990">
    <property type="entry name" value="LPLAT_LCLAT1-like"/>
    <property type="match status" value="1"/>
</dbReference>
<keyword evidence="4" id="KW-1185">Reference proteome</keyword>
<dbReference type="Pfam" id="PF01553">
    <property type="entry name" value="Acyltransferase"/>
    <property type="match status" value="1"/>
</dbReference>
<organism evidence="3 4">
    <name type="scientific">Cryptosporangium aurantiacum</name>
    <dbReference type="NCBI Taxonomy" id="134849"/>
    <lineage>
        <taxon>Bacteria</taxon>
        <taxon>Bacillati</taxon>
        <taxon>Actinomycetota</taxon>
        <taxon>Actinomycetes</taxon>
        <taxon>Cryptosporangiales</taxon>
        <taxon>Cryptosporangiaceae</taxon>
        <taxon>Cryptosporangium</taxon>
    </lineage>
</organism>
<dbReference type="STRING" id="134849.SAMN05443668_104226"/>
<sequence>MPIPRWFRRVIVAPAAVCILSGLLLTMPLWLIVVGLVSIGLKGRRRLLRVVWLGTLYCVLELVVLLELFGLWLAAGCSARRVRSPKFQVRHYQLVAWVLNIAYRQAGRVLKLRVRTDGPDPDAHPGRPLIVLSRHAGPGDSFLLTNALINQYAREPRIVLKDTLQWDPAVDVLLNRLPSRFISPNPGSSGDAVEDQIATLATGLDENDAFVIFPEGGNFTPNRRTKIIESLRRKGLHSAARRAEEMIHVLAPRPGGVVAALGAAPPDADVLLVAHTGLDHMLTVADVWRELPMDKTITMRFWLVPAAEVPRANPEQQVEWLYGWWERIDDWIEEHRAAA</sequence>
<dbReference type="AlphaFoldDB" id="A0A1M7Q6N8"/>
<dbReference type="PANTHER" id="PTHR10983">
    <property type="entry name" value="1-ACYLGLYCEROL-3-PHOSPHATE ACYLTRANSFERASE-RELATED"/>
    <property type="match status" value="1"/>
</dbReference>
<keyword evidence="3" id="KW-0808">Transferase</keyword>
<proteinExistence type="predicted"/>
<dbReference type="PANTHER" id="PTHR10983:SF24">
    <property type="entry name" value="1-ACYLGLYCEROL-3-PHOSPHATE O-ACYLTRANSFERASE 3, ISOFORM E-RELATED"/>
    <property type="match status" value="1"/>
</dbReference>
<protein>
    <submittedName>
        <fullName evidence="3">Acyltransferase</fullName>
    </submittedName>
</protein>
<dbReference type="SMART" id="SM00563">
    <property type="entry name" value="PlsC"/>
    <property type="match status" value="1"/>
</dbReference>
<evidence type="ECO:0000313" key="4">
    <source>
        <dbReference type="Proteomes" id="UP000184440"/>
    </source>
</evidence>
<evidence type="ECO:0000256" key="1">
    <source>
        <dbReference type="SAM" id="Phobius"/>
    </source>
</evidence>
<reference evidence="3 4" key="1">
    <citation type="submission" date="2016-11" db="EMBL/GenBank/DDBJ databases">
        <authorList>
            <person name="Jaros S."/>
            <person name="Januszkiewicz K."/>
            <person name="Wedrychowicz H."/>
        </authorList>
    </citation>
    <scope>NUCLEOTIDE SEQUENCE [LARGE SCALE GENOMIC DNA]</scope>
    <source>
        <strain evidence="3 4">DSM 46144</strain>
    </source>
</reference>
<dbReference type="SUPFAM" id="SSF69593">
    <property type="entry name" value="Glycerol-3-phosphate (1)-acyltransferase"/>
    <property type="match status" value="1"/>
</dbReference>
<keyword evidence="1" id="KW-0472">Membrane</keyword>
<feature type="domain" description="Phospholipid/glycerol acyltransferase" evidence="2">
    <location>
        <begin position="129"/>
        <end position="278"/>
    </location>
</feature>
<dbReference type="EMBL" id="FRCS01000004">
    <property type="protein sequence ID" value="SHN26151.1"/>
    <property type="molecule type" value="Genomic_DNA"/>
</dbReference>
<dbReference type="InterPro" id="IPR002123">
    <property type="entry name" value="Plipid/glycerol_acylTrfase"/>
</dbReference>
<accession>A0A1M7Q6N8</accession>
<dbReference type="GO" id="GO:0003841">
    <property type="term" value="F:1-acylglycerol-3-phosphate O-acyltransferase activity"/>
    <property type="evidence" value="ECO:0007669"/>
    <property type="project" value="TreeGrafter"/>
</dbReference>
<keyword evidence="1" id="KW-0812">Transmembrane</keyword>
<feature type="transmembrane region" description="Helical" evidence="1">
    <location>
        <begin position="12"/>
        <end position="38"/>
    </location>
</feature>
<dbReference type="RefSeq" id="WP_073257736.1">
    <property type="nucleotide sequence ID" value="NZ_FRCS01000004.1"/>
</dbReference>
<keyword evidence="3" id="KW-0012">Acyltransferase</keyword>
<dbReference type="GO" id="GO:0012505">
    <property type="term" value="C:endomembrane system"/>
    <property type="evidence" value="ECO:0007669"/>
    <property type="project" value="TreeGrafter"/>
</dbReference>
<dbReference type="OrthoDB" id="7054180at2"/>
<evidence type="ECO:0000313" key="3">
    <source>
        <dbReference type="EMBL" id="SHN26151.1"/>
    </source>
</evidence>
<feature type="transmembrane region" description="Helical" evidence="1">
    <location>
        <begin position="50"/>
        <end position="75"/>
    </location>
</feature>
<dbReference type="Proteomes" id="UP000184440">
    <property type="component" value="Unassembled WGS sequence"/>
</dbReference>
<name>A0A1M7Q6N8_9ACTN</name>
<keyword evidence="1" id="KW-1133">Transmembrane helix</keyword>